<dbReference type="SMART" id="SM00280">
    <property type="entry name" value="KAZAL"/>
    <property type="match status" value="1"/>
</dbReference>
<dbReference type="InterPro" id="IPR002350">
    <property type="entry name" value="Kazal_dom"/>
</dbReference>
<evidence type="ECO:0000313" key="3">
    <source>
        <dbReference type="EMBL" id="MBN7810060.1"/>
    </source>
</evidence>
<dbReference type="GO" id="GO:0004867">
    <property type="term" value="F:serine-type endopeptidase inhibitor activity"/>
    <property type="evidence" value="ECO:0007669"/>
    <property type="project" value="UniProtKB-KW"/>
</dbReference>
<dbReference type="PROSITE" id="PS51257">
    <property type="entry name" value="PROKAR_LIPOPROTEIN"/>
    <property type="match status" value="1"/>
</dbReference>
<feature type="domain" description="Kazal-like" evidence="2">
    <location>
        <begin position="22"/>
        <end position="74"/>
    </location>
</feature>
<dbReference type="Proteomes" id="UP000664317">
    <property type="component" value="Unassembled WGS sequence"/>
</dbReference>
<sequence>MKKTAFYLFALLAFSLLGCEEEVPRADCFDPERVRNGACTLDYRPVCGCDGKTYGNACAADLAGLKSWTAGACN</sequence>
<dbReference type="PANTHER" id="PTHR21131">
    <property type="entry name" value="SERINE-TYPE ENDOPEPTIDASE INHIBITOR"/>
    <property type="match status" value="1"/>
</dbReference>
<dbReference type="SUPFAM" id="SSF100895">
    <property type="entry name" value="Kazal-type serine protease inhibitors"/>
    <property type="match status" value="1"/>
</dbReference>
<keyword evidence="3" id="KW-0722">Serine protease inhibitor</keyword>
<evidence type="ECO:0000256" key="1">
    <source>
        <dbReference type="SAM" id="SignalP"/>
    </source>
</evidence>
<gene>
    <name evidence="3" type="ORF">J0A68_03775</name>
</gene>
<reference evidence="3 4" key="1">
    <citation type="submission" date="2021-03" db="EMBL/GenBank/DDBJ databases">
        <title>novel species isolated from a fishpond in China.</title>
        <authorList>
            <person name="Lu H."/>
            <person name="Cai Z."/>
        </authorList>
    </citation>
    <scope>NUCLEOTIDE SEQUENCE [LARGE SCALE GENOMIC DNA]</scope>
    <source>
        <strain evidence="3 4">H41</strain>
    </source>
</reference>
<dbReference type="RefSeq" id="WP_206576847.1">
    <property type="nucleotide sequence ID" value="NZ_JAFKCT010000001.1"/>
</dbReference>
<protein>
    <submittedName>
        <fullName evidence="3">Kazal-type serine protease inhibitor family protein</fullName>
    </submittedName>
</protein>
<dbReference type="Pfam" id="PF00050">
    <property type="entry name" value="Kazal_1"/>
    <property type="match status" value="1"/>
</dbReference>
<dbReference type="InterPro" id="IPR053265">
    <property type="entry name" value="Serpin"/>
</dbReference>
<keyword evidence="3" id="KW-0646">Protease inhibitor</keyword>
<dbReference type="InterPro" id="IPR036058">
    <property type="entry name" value="Kazal_dom_sf"/>
</dbReference>
<keyword evidence="4" id="KW-1185">Reference proteome</keyword>
<feature type="chain" id="PRO_5045170632" evidence="1">
    <location>
        <begin position="19"/>
        <end position="74"/>
    </location>
</feature>
<proteinExistence type="predicted"/>
<evidence type="ECO:0000313" key="4">
    <source>
        <dbReference type="Proteomes" id="UP000664317"/>
    </source>
</evidence>
<dbReference type="Gene3D" id="3.30.60.30">
    <property type="match status" value="1"/>
</dbReference>
<organism evidence="3 4">
    <name type="scientific">Algoriphagus oliviformis</name>
    <dbReference type="NCBI Taxonomy" id="2811231"/>
    <lineage>
        <taxon>Bacteria</taxon>
        <taxon>Pseudomonadati</taxon>
        <taxon>Bacteroidota</taxon>
        <taxon>Cytophagia</taxon>
        <taxon>Cytophagales</taxon>
        <taxon>Cyclobacteriaceae</taxon>
        <taxon>Algoriphagus</taxon>
    </lineage>
</organism>
<dbReference type="PROSITE" id="PS51465">
    <property type="entry name" value="KAZAL_2"/>
    <property type="match status" value="1"/>
</dbReference>
<dbReference type="PANTHER" id="PTHR21131:SF0">
    <property type="entry name" value="GEO10195P1-RELATED"/>
    <property type="match status" value="1"/>
</dbReference>
<accession>A0ABS3BZG3</accession>
<comment type="caution">
    <text evidence="3">The sequence shown here is derived from an EMBL/GenBank/DDBJ whole genome shotgun (WGS) entry which is preliminary data.</text>
</comment>
<dbReference type="EMBL" id="JAFKCT010000001">
    <property type="protein sequence ID" value="MBN7810060.1"/>
    <property type="molecule type" value="Genomic_DNA"/>
</dbReference>
<keyword evidence="1" id="KW-0732">Signal</keyword>
<name>A0ABS3BZG3_9BACT</name>
<feature type="signal peptide" evidence="1">
    <location>
        <begin position="1"/>
        <end position="18"/>
    </location>
</feature>
<evidence type="ECO:0000259" key="2">
    <source>
        <dbReference type="PROSITE" id="PS51465"/>
    </source>
</evidence>